<reference evidence="1" key="1">
    <citation type="submission" date="2015-04" db="UniProtKB">
        <authorList>
            <consortium name="EnsemblPlants"/>
        </authorList>
    </citation>
    <scope>IDENTIFICATION</scope>
</reference>
<organism evidence="1">
    <name type="scientific">Oryza punctata</name>
    <name type="common">Red rice</name>
    <dbReference type="NCBI Taxonomy" id="4537"/>
    <lineage>
        <taxon>Eukaryota</taxon>
        <taxon>Viridiplantae</taxon>
        <taxon>Streptophyta</taxon>
        <taxon>Embryophyta</taxon>
        <taxon>Tracheophyta</taxon>
        <taxon>Spermatophyta</taxon>
        <taxon>Magnoliopsida</taxon>
        <taxon>Liliopsida</taxon>
        <taxon>Poales</taxon>
        <taxon>Poaceae</taxon>
        <taxon>BOP clade</taxon>
        <taxon>Oryzoideae</taxon>
        <taxon>Oryzeae</taxon>
        <taxon>Oryzinae</taxon>
        <taxon>Oryza</taxon>
    </lineage>
</organism>
<name>A0A0E0M6S1_ORYPU</name>
<sequence>MTTEETAEVVKGEVKAFFSNVREQMKKNAEDVKMLPSHELRKLVVQHEKARRERNRSLPRSDYKCSLDKSYKESKRTKKHGKDVAQLVVSAVVKEYQFMWILRLRAPLALFTKNGEIYRRTFNGRRTGSYEMTQIKAIQESLAGFINNEDINPKRDNANTITFQDYWFHFHSTLSYTPLRGVVPNHMSKYGPICFAHEGERGKIGRTDLPTLAENEFDIDREVEVDAKNVGFHGGAEADGGVDIS</sequence>
<evidence type="ECO:0000313" key="1">
    <source>
        <dbReference type="EnsemblPlants" id="OPUNC10G06010.1"/>
    </source>
</evidence>
<proteinExistence type="predicted"/>
<dbReference type="EnsemblPlants" id="OPUNC10G06010.1">
    <property type="protein sequence ID" value="OPUNC10G06010.1"/>
    <property type="gene ID" value="OPUNC10G06010"/>
</dbReference>
<dbReference type="HOGENOM" id="CLU_1135069_0_0_1"/>
<reference evidence="1" key="2">
    <citation type="submission" date="2018-05" db="EMBL/GenBank/DDBJ databases">
        <title>OpunRS2 (Oryza punctata Reference Sequence Version 2).</title>
        <authorList>
            <person name="Zhang J."/>
            <person name="Kudrna D."/>
            <person name="Lee S."/>
            <person name="Talag J."/>
            <person name="Welchert J."/>
            <person name="Wing R.A."/>
        </authorList>
    </citation>
    <scope>NUCLEOTIDE SEQUENCE [LARGE SCALE GENOMIC DNA]</scope>
</reference>
<evidence type="ECO:0000313" key="2">
    <source>
        <dbReference type="Proteomes" id="UP000026962"/>
    </source>
</evidence>
<dbReference type="Gramene" id="OPUNC10G06010.1">
    <property type="protein sequence ID" value="OPUNC10G06010.1"/>
    <property type="gene ID" value="OPUNC10G06010"/>
</dbReference>
<dbReference type="Proteomes" id="UP000026962">
    <property type="component" value="Chromosome 10"/>
</dbReference>
<keyword evidence="2" id="KW-1185">Reference proteome</keyword>
<protein>
    <submittedName>
        <fullName evidence="1">Uncharacterized protein</fullName>
    </submittedName>
</protein>
<accession>A0A0E0M6S1</accession>
<dbReference type="AlphaFoldDB" id="A0A0E0M6S1"/>